<keyword evidence="3" id="KW-1185">Reference proteome</keyword>
<proteinExistence type="predicted"/>
<feature type="signal peptide" evidence="1">
    <location>
        <begin position="1"/>
        <end position="23"/>
    </location>
</feature>
<evidence type="ECO:0000256" key="1">
    <source>
        <dbReference type="SAM" id="SignalP"/>
    </source>
</evidence>
<protein>
    <recommendedName>
        <fullName evidence="4">Cerato-platanin</fullName>
    </recommendedName>
</protein>
<organism evidence="2 3">
    <name type="scientific">Cercophora scortea</name>
    <dbReference type="NCBI Taxonomy" id="314031"/>
    <lineage>
        <taxon>Eukaryota</taxon>
        <taxon>Fungi</taxon>
        <taxon>Dikarya</taxon>
        <taxon>Ascomycota</taxon>
        <taxon>Pezizomycotina</taxon>
        <taxon>Sordariomycetes</taxon>
        <taxon>Sordariomycetidae</taxon>
        <taxon>Sordariales</taxon>
        <taxon>Lasiosphaeriaceae</taxon>
        <taxon>Cercophora</taxon>
    </lineage>
</organism>
<evidence type="ECO:0000313" key="3">
    <source>
        <dbReference type="Proteomes" id="UP001286456"/>
    </source>
</evidence>
<dbReference type="Gene3D" id="2.40.40.10">
    <property type="entry name" value="RlpA-like domain"/>
    <property type="match status" value="1"/>
</dbReference>
<dbReference type="Proteomes" id="UP001286456">
    <property type="component" value="Unassembled WGS sequence"/>
</dbReference>
<keyword evidence="1" id="KW-0732">Signal</keyword>
<dbReference type="PANTHER" id="PTHR38850">
    <property type="entry name" value="CERATO-PLATANIN"/>
    <property type="match status" value="1"/>
</dbReference>
<comment type="caution">
    <text evidence="2">The sequence shown here is derived from an EMBL/GenBank/DDBJ whole genome shotgun (WGS) entry which is preliminary data.</text>
</comment>
<sequence length="264" mass="28180">MRRSAMSFLSFSLLLTAAPLAMAGSGTVWVTPHESYSSSVGVLGCKVNTDRIAYWPSAVDCTNICVSLTYQGRTVHLLKVDQSAGAHDVSYDAWNYLYTGFSATEKPAAGGATAMEYQDVDVSACSDLIHTDDGKLPLSASNSMNYLASCLGQKDSWVGRNYALYNIMDPLCSWGYDERCTLDWPAANQGTCPHTLGTPEALNAPVYNIRYPTGEKVLASSGQTVATGGASASSAGSAGHPAPRGSIGLVMVYGILTCWFLRWR</sequence>
<dbReference type="EMBL" id="JAUEPO010000007">
    <property type="protein sequence ID" value="KAK3317630.1"/>
    <property type="molecule type" value="Genomic_DNA"/>
</dbReference>
<reference evidence="2" key="1">
    <citation type="journal article" date="2023" name="Mol. Phylogenet. Evol.">
        <title>Genome-scale phylogeny and comparative genomics of the fungal order Sordariales.</title>
        <authorList>
            <person name="Hensen N."/>
            <person name="Bonometti L."/>
            <person name="Westerberg I."/>
            <person name="Brannstrom I.O."/>
            <person name="Guillou S."/>
            <person name="Cros-Aarteil S."/>
            <person name="Calhoun S."/>
            <person name="Haridas S."/>
            <person name="Kuo A."/>
            <person name="Mondo S."/>
            <person name="Pangilinan J."/>
            <person name="Riley R."/>
            <person name="LaButti K."/>
            <person name="Andreopoulos B."/>
            <person name="Lipzen A."/>
            <person name="Chen C."/>
            <person name="Yan M."/>
            <person name="Daum C."/>
            <person name="Ng V."/>
            <person name="Clum A."/>
            <person name="Steindorff A."/>
            <person name="Ohm R.A."/>
            <person name="Martin F."/>
            <person name="Silar P."/>
            <person name="Natvig D.O."/>
            <person name="Lalanne C."/>
            <person name="Gautier V."/>
            <person name="Ament-Velasquez S.L."/>
            <person name="Kruys A."/>
            <person name="Hutchinson M.I."/>
            <person name="Powell A.J."/>
            <person name="Barry K."/>
            <person name="Miller A.N."/>
            <person name="Grigoriev I.V."/>
            <person name="Debuchy R."/>
            <person name="Gladieux P."/>
            <person name="Hiltunen Thoren M."/>
            <person name="Johannesson H."/>
        </authorList>
    </citation>
    <scope>NUCLEOTIDE SEQUENCE</scope>
    <source>
        <strain evidence="2">SMH4131-1</strain>
    </source>
</reference>
<reference evidence="2" key="2">
    <citation type="submission" date="2023-06" db="EMBL/GenBank/DDBJ databases">
        <authorList>
            <consortium name="Lawrence Berkeley National Laboratory"/>
            <person name="Haridas S."/>
            <person name="Hensen N."/>
            <person name="Bonometti L."/>
            <person name="Westerberg I."/>
            <person name="Brannstrom I.O."/>
            <person name="Guillou S."/>
            <person name="Cros-Aarteil S."/>
            <person name="Calhoun S."/>
            <person name="Kuo A."/>
            <person name="Mondo S."/>
            <person name="Pangilinan J."/>
            <person name="Riley R."/>
            <person name="Labutti K."/>
            <person name="Andreopoulos B."/>
            <person name="Lipzen A."/>
            <person name="Chen C."/>
            <person name="Yanf M."/>
            <person name="Daum C."/>
            <person name="Ng V."/>
            <person name="Clum A."/>
            <person name="Steindorff A."/>
            <person name="Ohm R."/>
            <person name="Martin F."/>
            <person name="Silar P."/>
            <person name="Natvig D."/>
            <person name="Lalanne C."/>
            <person name="Gautier V."/>
            <person name="Ament-Velasquez S.L."/>
            <person name="Kruys A."/>
            <person name="Hutchinson M.I."/>
            <person name="Powell A.J."/>
            <person name="Barry K."/>
            <person name="Miller A.N."/>
            <person name="Grigoriev I.V."/>
            <person name="Debuchy R."/>
            <person name="Gladieux P."/>
            <person name="Thoren M.H."/>
            <person name="Johannesson H."/>
        </authorList>
    </citation>
    <scope>NUCLEOTIDE SEQUENCE</scope>
    <source>
        <strain evidence="2">SMH4131-1</strain>
    </source>
</reference>
<accession>A0AAE0M3E6</accession>
<dbReference type="InterPro" id="IPR036908">
    <property type="entry name" value="RlpA-like_sf"/>
</dbReference>
<dbReference type="PANTHER" id="PTHR38850:SF2">
    <property type="entry name" value="CERATO-PLATANIN"/>
    <property type="match status" value="1"/>
</dbReference>
<evidence type="ECO:0008006" key="4">
    <source>
        <dbReference type="Google" id="ProtNLM"/>
    </source>
</evidence>
<name>A0AAE0M3E6_9PEZI</name>
<evidence type="ECO:0000313" key="2">
    <source>
        <dbReference type="EMBL" id="KAK3317630.1"/>
    </source>
</evidence>
<feature type="chain" id="PRO_5042162771" description="Cerato-platanin" evidence="1">
    <location>
        <begin position="24"/>
        <end position="264"/>
    </location>
</feature>
<dbReference type="AlphaFoldDB" id="A0AAE0M3E6"/>
<gene>
    <name evidence="2" type="ORF">B0T19DRAFT_435320</name>
</gene>